<feature type="domain" description="FAD-binding" evidence="5">
    <location>
        <begin position="2"/>
        <end position="152"/>
    </location>
</feature>
<evidence type="ECO:0000256" key="4">
    <source>
        <dbReference type="ARBA" id="ARBA00023002"/>
    </source>
</evidence>
<dbReference type="VEuPathDB" id="FungiDB:EYZ11_012903"/>
<reference evidence="6 7" key="1">
    <citation type="submission" date="2019-03" db="EMBL/GenBank/DDBJ databases">
        <title>The genome sequence of a newly discovered highly antifungal drug resistant Aspergillus species, Aspergillus tanneri NIH 1004.</title>
        <authorList>
            <person name="Mounaud S."/>
            <person name="Singh I."/>
            <person name="Joardar V."/>
            <person name="Pakala S."/>
            <person name="Pakala S."/>
            <person name="Venepally P."/>
            <person name="Hoover J."/>
            <person name="Nierman W."/>
            <person name="Chung J."/>
            <person name="Losada L."/>
        </authorList>
    </citation>
    <scope>NUCLEOTIDE SEQUENCE [LARGE SCALE GENOMIC DNA]</scope>
    <source>
        <strain evidence="6 7">NIH1004</strain>
    </source>
</reference>
<evidence type="ECO:0000256" key="3">
    <source>
        <dbReference type="ARBA" id="ARBA00022827"/>
    </source>
</evidence>
<dbReference type="GO" id="GO:0071949">
    <property type="term" value="F:FAD binding"/>
    <property type="evidence" value="ECO:0007669"/>
    <property type="project" value="InterPro"/>
</dbReference>
<dbReference type="Gene3D" id="3.50.50.60">
    <property type="entry name" value="FAD/NAD(P)-binding domain"/>
    <property type="match status" value="1"/>
</dbReference>
<evidence type="ECO:0000259" key="5">
    <source>
        <dbReference type="Pfam" id="PF01494"/>
    </source>
</evidence>
<evidence type="ECO:0000256" key="2">
    <source>
        <dbReference type="ARBA" id="ARBA00022630"/>
    </source>
</evidence>
<dbReference type="SUPFAM" id="SSF51905">
    <property type="entry name" value="FAD/NAD(P)-binding domain"/>
    <property type="match status" value="1"/>
</dbReference>
<comment type="similarity">
    <text evidence="1">Belongs to the paxM FAD-dependent monooxygenase family.</text>
</comment>
<dbReference type="PANTHER" id="PTHR47356">
    <property type="entry name" value="FAD-DEPENDENT MONOOXYGENASE ASQG-RELATED"/>
    <property type="match status" value="1"/>
</dbReference>
<dbReference type="InterPro" id="IPR050562">
    <property type="entry name" value="FAD_mOase_fung"/>
</dbReference>
<dbReference type="InterPro" id="IPR036188">
    <property type="entry name" value="FAD/NAD-bd_sf"/>
</dbReference>
<dbReference type="PANTHER" id="PTHR47356:SF2">
    <property type="entry name" value="FAD-BINDING DOMAIN-CONTAINING PROTEIN-RELATED"/>
    <property type="match status" value="1"/>
</dbReference>
<accession>A0A4S3J4F6</accession>
<evidence type="ECO:0000313" key="6">
    <source>
        <dbReference type="EMBL" id="THC87651.1"/>
    </source>
</evidence>
<dbReference type="Pfam" id="PF01494">
    <property type="entry name" value="FAD_binding_3"/>
    <property type="match status" value="1"/>
</dbReference>
<keyword evidence="7" id="KW-1185">Reference proteome</keyword>
<keyword evidence="3" id="KW-0274">FAD</keyword>
<gene>
    <name evidence="6" type="ORF">EYZ11_012903</name>
</gene>
<dbReference type="Proteomes" id="UP000308092">
    <property type="component" value="Unassembled WGS sequence"/>
</dbReference>
<dbReference type="GO" id="GO:0004497">
    <property type="term" value="F:monooxygenase activity"/>
    <property type="evidence" value="ECO:0007669"/>
    <property type="project" value="InterPro"/>
</dbReference>
<comment type="caution">
    <text evidence="6">The sequence shown here is derived from an EMBL/GenBank/DDBJ whole genome shotgun (WGS) entry which is preliminary data.</text>
</comment>
<keyword evidence="2" id="KW-0285">Flavoprotein</keyword>
<dbReference type="EMBL" id="SOSA01001097">
    <property type="protein sequence ID" value="THC87651.1"/>
    <property type="molecule type" value="Genomic_DNA"/>
</dbReference>
<sequence>MLQEAGIDFQLFEAYPEVTPAVGAGIALLPNGNRILDQLGCYEEMLRNAGHAINAVCIRGPDGGPLWTFEKADQRSIERHGYPMFFCDRQRVLDVLYSRLRDLSKVLTKKRVVRIEQTEDEAHIIVKDGSVYTGDVVIGADGVNSVVRHELRRHAVEKGLGSDYDDDNGTGSNRQYWFLIENLGKTYRGQDIPKFGSDDLEQMVRKHWNDRLTTEVMQAISYYRSLHKEVTQL</sequence>
<protein>
    <recommendedName>
        <fullName evidence="5">FAD-binding domain-containing protein</fullName>
    </recommendedName>
</protein>
<proteinExistence type="inferred from homology"/>
<evidence type="ECO:0000313" key="7">
    <source>
        <dbReference type="Proteomes" id="UP000308092"/>
    </source>
</evidence>
<dbReference type="AlphaFoldDB" id="A0A4S3J4F6"/>
<keyword evidence="4" id="KW-0560">Oxidoreductase</keyword>
<dbReference type="InterPro" id="IPR002938">
    <property type="entry name" value="FAD-bd"/>
</dbReference>
<name>A0A4S3J4F6_9EURO</name>
<dbReference type="STRING" id="1220188.A0A4S3J4F6"/>
<evidence type="ECO:0000256" key="1">
    <source>
        <dbReference type="ARBA" id="ARBA00007992"/>
    </source>
</evidence>
<organism evidence="6 7">
    <name type="scientific">Aspergillus tanneri</name>
    <dbReference type="NCBI Taxonomy" id="1220188"/>
    <lineage>
        <taxon>Eukaryota</taxon>
        <taxon>Fungi</taxon>
        <taxon>Dikarya</taxon>
        <taxon>Ascomycota</taxon>
        <taxon>Pezizomycotina</taxon>
        <taxon>Eurotiomycetes</taxon>
        <taxon>Eurotiomycetidae</taxon>
        <taxon>Eurotiales</taxon>
        <taxon>Aspergillaceae</taxon>
        <taxon>Aspergillus</taxon>
        <taxon>Aspergillus subgen. Circumdati</taxon>
    </lineage>
</organism>